<dbReference type="GO" id="GO:0007155">
    <property type="term" value="P:cell adhesion"/>
    <property type="evidence" value="ECO:0007669"/>
    <property type="project" value="UniProtKB-KW"/>
</dbReference>
<evidence type="ECO:0000256" key="14">
    <source>
        <dbReference type="ARBA" id="ARBA00044961"/>
    </source>
</evidence>
<organism evidence="18 19">
    <name type="scientific">Portunus trituberculatus</name>
    <name type="common">Swimming crab</name>
    <name type="synonym">Neptunus trituberculatus</name>
    <dbReference type="NCBI Taxonomy" id="210409"/>
    <lineage>
        <taxon>Eukaryota</taxon>
        <taxon>Metazoa</taxon>
        <taxon>Ecdysozoa</taxon>
        <taxon>Arthropoda</taxon>
        <taxon>Crustacea</taxon>
        <taxon>Multicrustacea</taxon>
        <taxon>Malacostraca</taxon>
        <taxon>Eumalacostraca</taxon>
        <taxon>Eucarida</taxon>
        <taxon>Decapoda</taxon>
        <taxon>Pleocyemata</taxon>
        <taxon>Brachyura</taxon>
        <taxon>Eubrachyura</taxon>
        <taxon>Portunoidea</taxon>
        <taxon>Portunidae</taxon>
        <taxon>Portuninae</taxon>
        <taxon>Portunus</taxon>
    </lineage>
</organism>
<keyword evidence="7" id="KW-0378">Hydrolase</keyword>
<evidence type="ECO:0000256" key="13">
    <source>
        <dbReference type="ARBA" id="ARBA00023900"/>
    </source>
</evidence>
<dbReference type="PANTHER" id="PTHR11841">
    <property type="entry name" value="REELIN"/>
    <property type="match status" value="1"/>
</dbReference>
<evidence type="ECO:0000259" key="17">
    <source>
        <dbReference type="PROSITE" id="PS50026"/>
    </source>
</evidence>
<dbReference type="Pfam" id="PF21471">
    <property type="entry name" value="Reelin_subrepeat-B"/>
    <property type="match status" value="1"/>
</dbReference>
<keyword evidence="11" id="KW-0130">Cell adhesion</keyword>
<dbReference type="PROSITE" id="PS50026">
    <property type="entry name" value="EGF_3"/>
    <property type="match status" value="1"/>
</dbReference>
<dbReference type="AlphaFoldDB" id="A0A5B7HRN4"/>
<dbReference type="GO" id="GO:0007417">
    <property type="term" value="P:central nervous system development"/>
    <property type="evidence" value="ECO:0007669"/>
    <property type="project" value="InterPro"/>
</dbReference>
<reference evidence="18 19" key="1">
    <citation type="submission" date="2019-05" db="EMBL/GenBank/DDBJ databases">
        <title>Another draft genome of Portunus trituberculatus and its Hox gene families provides insights of decapod evolution.</title>
        <authorList>
            <person name="Jeong J.-H."/>
            <person name="Song I."/>
            <person name="Kim S."/>
            <person name="Choi T."/>
            <person name="Kim D."/>
            <person name="Ryu S."/>
            <person name="Kim W."/>
        </authorList>
    </citation>
    <scope>NUCLEOTIDE SEQUENCE [LARGE SCALE GENOMIC DNA]</scope>
    <source>
        <tissue evidence="18">Muscle</tissue>
    </source>
</reference>
<comment type="function">
    <text evidence="15">Extracellular matrix serine protease secreted by pioneer neurons that plays a role in layering of neurons in the cerebral cortex and cerebellum by coordinating cell positioning during neurodevelopment. Regulates microtubule function in neurons and neuronal migration. Binding to the extracellular domains of lipoprotein receptors VLDLR and LRP8/APOER2 induces tyrosine phosphorylation of DAB1 and modulation of TAU phosphorylation. Affects migration of sympathetic preganglionic neurons in the spinal cord, where it seems to act as a barrier to neuronal migration. Enzymatic activity is important for the modulation of cell adhesion.</text>
</comment>
<evidence type="ECO:0000256" key="10">
    <source>
        <dbReference type="ARBA" id="ARBA00022837"/>
    </source>
</evidence>
<keyword evidence="19" id="KW-1185">Reference proteome</keyword>
<proteinExistence type="inferred from homology"/>
<name>A0A5B7HRN4_PORTR</name>
<evidence type="ECO:0000256" key="2">
    <source>
        <dbReference type="ARBA" id="ARBA00022473"/>
    </source>
</evidence>
<dbReference type="Gene3D" id="2.60.120.260">
    <property type="entry name" value="Galactose-binding domain-like"/>
    <property type="match status" value="1"/>
</dbReference>
<dbReference type="InterPro" id="IPR034968">
    <property type="entry name" value="Reelin"/>
</dbReference>
<evidence type="ECO:0000256" key="3">
    <source>
        <dbReference type="ARBA" id="ARBA00022525"/>
    </source>
</evidence>
<evidence type="ECO:0000256" key="16">
    <source>
        <dbReference type="PROSITE-ProRule" id="PRU00076"/>
    </source>
</evidence>
<dbReference type="Proteomes" id="UP000324222">
    <property type="component" value="Unassembled WGS sequence"/>
</dbReference>
<comment type="caution">
    <text evidence="16">Lacks conserved residue(s) required for the propagation of feature annotation.</text>
</comment>
<keyword evidence="16" id="KW-1015">Disulfide bond</keyword>
<keyword evidence="16" id="KW-0245">EGF-like domain</keyword>
<keyword evidence="8" id="KW-0720">Serine protease</keyword>
<comment type="caution">
    <text evidence="18">The sequence shown here is derived from an EMBL/GenBank/DDBJ whole genome shotgun (WGS) entry which is preliminary data.</text>
</comment>
<accession>A0A5B7HRN4</accession>
<keyword evidence="2" id="KW-0217">Developmental protein</keyword>
<evidence type="ECO:0000256" key="8">
    <source>
        <dbReference type="ARBA" id="ARBA00022825"/>
    </source>
</evidence>
<dbReference type="GO" id="GO:0008236">
    <property type="term" value="F:serine-type peptidase activity"/>
    <property type="evidence" value="ECO:0007669"/>
    <property type="project" value="UniProtKB-KW"/>
</dbReference>
<evidence type="ECO:0000256" key="11">
    <source>
        <dbReference type="ARBA" id="ARBA00022889"/>
    </source>
</evidence>
<evidence type="ECO:0000313" key="18">
    <source>
        <dbReference type="EMBL" id="MPC73982.1"/>
    </source>
</evidence>
<evidence type="ECO:0000313" key="19">
    <source>
        <dbReference type="Proteomes" id="UP000324222"/>
    </source>
</evidence>
<keyword evidence="10" id="KW-0106">Calcium</keyword>
<comment type="subcellular location">
    <subcellularLocation>
        <location evidence="1">Secreted</location>
        <location evidence="1">Extracellular space</location>
        <location evidence="1">Extracellular matrix</location>
    </subcellularLocation>
</comment>
<keyword evidence="3" id="KW-0964">Secreted</keyword>
<sequence length="239" mass="26056">MQNNSAASCHSLCYIYSGLAGLCHSAHHILSHHIFSSLLHAPMNTVSFVPQPNSTIASPWLFVTSSSYSHYCDSDTEVQVIDGAERVREAVTHPLVLSPSDVITFQISVGCKVSSVGDQPVLLQYSQDSGHTWHLLHPGCPAAAVHCEGPSEPSVYHPGHHGPWSRFLIPLDHRLSQRQIQLRWLQNNLSGTAGNEFALRDLYIGPPCRHNCHGHGLCTAAGHCKCDPGYKGRSAVSKE</sequence>
<evidence type="ECO:0000256" key="15">
    <source>
        <dbReference type="ARBA" id="ARBA00046064"/>
    </source>
</evidence>
<keyword evidence="4" id="KW-0272">Extracellular matrix</keyword>
<evidence type="ECO:0000256" key="12">
    <source>
        <dbReference type="ARBA" id="ARBA00023773"/>
    </source>
</evidence>
<dbReference type="PANTHER" id="PTHR11841:SF1">
    <property type="entry name" value="REELIN"/>
    <property type="match status" value="1"/>
</dbReference>
<keyword evidence="9" id="KW-0862">Zinc</keyword>
<dbReference type="OrthoDB" id="6330257at2759"/>
<evidence type="ECO:0000256" key="4">
    <source>
        <dbReference type="ARBA" id="ARBA00022530"/>
    </source>
</evidence>
<dbReference type="GO" id="GO:0070325">
    <property type="term" value="F:lipoprotein particle receptor binding"/>
    <property type="evidence" value="ECO:0007669"/>
    <property type="project" value="InterPro"/>
</dbReference>
<keyword evidence="5" id="KW-0645">Protease</keyword>
<dbReference type="InterPro" id="IPR000742">
    <property type="entry name" value="EGF"/>
</dbReference>
<dbReference type="EMBL" id="VSRR010037983">
    <property type="protein sequence ID" value="MPC73982.1"/>
    <property type="molecule type" value="Genomic_DNA"/>
</dbReference>
<protein>
    <recommendedName>
        <fullName evidence="13">Reelin</fullName>
    </recommendedName>
</protein>
<keyword evidence="6" id="KW-0479">Metal-binding</keyword>
<comment type="subunit">
    <text evidence="14">Oligomer of disulfide-linked homodimers.</text>
</comment>
<comment type="similarity">
    <text evidence="12">Belongs to the reelin family.</text>
</comment>
<feature type="disulfide bond" evidence="16">
    <location>
        <begin position="208"/>
        <end position="218"/>
    </location>
</feature>
<evidence type="ECO:0000256" key="1">
    <source>
        <dbReference type="ARBA" id="ARBA00004498"/>
    </source>
</evidence>
<evidence type="ECO:0000256" key="9">
    <source>
        <dbReference type="ARBA" id="ARBA00022833"/>
    </source>
</evidence>
<dbReference type="InterPro" id="IPR049419">
    <property type="entry name" value="Reelin_subrepeat-B"/>
</dbReference>
<evidence type="ECO:0000256" key="7">
    <source>
        <dbReference type="ARBA" id="ARBA00022801"/>
    </source>
</evidence>
<dbReference type="GO" id="GO:0006508">
    <property type="term" value="P:proteolysis"/>
    <property type="evidence" value="ECO:0007669"/>
    <property type="project" value="UniProtKB-KW"/>
</dbReference>
<evidence type="ECO:0000256" key="5">
    <source>
        <dbReference type="ARBA" id="ARBA00022670"/>
    </source>
</evidence>
<dbReference type="GO" id="GO:0001764">
    <property type="term" value="P:neuron migration"/>
    <property type="evidence" value="ECO:0007669"/>
    <property type="project" value="InterPro"/>
</dbReference>
<evidence type="ECO:0000256" key="6">
    <source>
        <dbReference type="ARBA" id="ARBA00022723"/>
    </source>
</evidence>
<gene>
    <name evidence="18" type="primary">Reln_0</name>
    <name evidence="18" type="ORF">E2C01_068326</name>
</gene>
<feature type="domain" description="EGF-like" evidence="17">
    <location>
        <begin position="204"/>
        <end position="236"/>
    </location>
</feature>
<dbReference type="GO" id="GO:0046872">
    <property type="term" value="F:metal ion binding"/>
    <property type="evidence" value="ECO:0007669"/>
    <property type="project" value="UniProtKB-KW"/>
</dbReference>